<dbReference type="Proteomes" id="UP000678499">
    <property type="component" value="Unassembled WGS sequence"/>
</dbReference>
<evidence type="ECO:0000313" key="1">
    <source>
        <dbReference type="EMBL" id="CAD7273002.1"/>
    </source>
</evidence>
<proteinExistence type="predicted"/>
<reference evidence="1" key="1">
    <citation type="submission" date="2020-11" db="EMBL/GenBank/DDBJ databases">
        <authorList>
            <person name="Tran Van P."/>
        </authorList>
    </citation>
    <scope>NUCLEOTIDE SEQUENCE</scope>
</reference>
<dbReference type="EMBL" id="OA882117">
    <property type="protein sequence ID" value="CAD7273002.1"/>
    <property type="molecule type" value="Genomic_DNA"/>
</dbReference>
<sequence length="95" mass="10185">MSALVTARVLVADLKVIQHWSNHSCFSLPGKLVKFNIIRGCGIPRGTNEPGCPLPPMATRLQTAGVCKGTDGLKKFRCSTETDVEQGHPGTPIEV</sequence>
<organism evidence="1">
    <name type="scientific">Notodromas monacha</name>
    <dbReference type="NCBI Taxonomy" id="399045"/>
    <lineage>
        <taxon>Eukaryota</taxon>
        <taxon>Metazoa</taxon>
        <taxon>Ecdysozoa</taxon>
        <taxon>Arthropoda</taxon>
        <taxon>Crustacea</taxon>
        <taxon>Oligostraca</taxon>
        <taxon>Ostracoda</taxon>
        <taxon>Podocopa</taxon>
        <taxon>Podocopida</taxon>
        <taxon>Cypridocopina</taxon>
        <taxon>Cypridoidea</taxon>
        <taxon>Cyprididae</taxon>
        <taxon>Notodromas</taxon>
    </lineage>
</organism>
<name>A0A7R9BFZ7_9CRUS</name>
<keyword evidence="2" id="KW-1185">Reference proteome</keyword>
<evidence type="ECO:0000313" key="2">
    <source>
        <dbReference type="Proteomes" id="UP000678499"/>
    </source>
</evidence>
<dbReference type="AlphaFoldDB" id="A0A7R9BFZ7"/>
<protein>
    <submittedName>
        <fullName evidence="1">Uncharacterized protein</fullName>
    </submittedName>
</protein>
<dbReference type="EMBL" id="CAJPEX010000080">
    <property type="protein sequence ID" value="CAG0913154.1"/>
    <property type="molecule type" value="Genomic_DNA"/>
</dbReference>
<gene>
    <name evidence="1" type="ORF">NMOB1V02_LOCUS910</name>
</gene>
<accession>A0A7R9BFZ7</accession>